<proteinExistence type="predicted"/>
<dbReference type="SUPFAM" id="SSF52047">
    <property type="entry name" value="RNI-like"/>
    <property type="match status" value="1"/>
</dbReference>
<dbReference type="InterPro" id="IPR032675">
    <property type="entry name" value="LRR_dom_sf"/>
</dbReference>
<feature type="non-terminal residue" evidence="1">
    <location>
        <position position="257"/>
    </location>
</feature>
<dbReference type="Proteomes" id="UP000663854">
    <property type="component" value="Unassembled WGS sequence"/>
</dbReference>
<keyword evidence="4" id="KW-1185">Reference proteome</keyword>
<comment type="caution">
    <text evidence="1">The sequence shown here is derived from an EMBL/GenBank/DDBJ whole genome shotgun (WGS) entry which is preliminary data.</text>
</comment>
<accession>A0A815TL01</accession>
<protein>
    <recommendedName>
        <fullName evidence="5">F-box domain-containing protein</fullName>
    </recommendedName>
</protein>
<dbReference type="EMBL" id="CAJNOL010011859">
    <property type="protein sequence ID" value="CAF1657326.1"/>
    <property type="molecule type" value="Genomic_DNA"/>
</dbReference>
<evidence type="ECO:0000313" key="1">
    <source>
        <dbReference type="EMBL" id="CAF1507466.1"/>
    </source>
</evidence>
<evidence type="ECO:0000313" key="2">
    <source>
        <dbReference type="EMBL" id="CAF1657326.1"/>
    </source>
</evidence>
<dbReference type="Proteomes" id="UP000663870">
    <property type="component" value="Unassembled WGS sequence"/>
</dbReference>
<organism evidence="1 3">
    <name type="scientific">Rotaria sordida</name>
    <dbReference type="NCBI Taxonomy" id="392033"/>
    <lineage>
        <taxon>Eukaryota</taxon>
        <taxon>Metazoa</taxon>
        <taxon>Spiralia</taxon>
        <taxon>Gnathifera</taxon>
        <taxon>Rotifera</taxon>
        <taxon>Eurotatoria</taxon>
        <taxon>Bdelloidea</taxon>
        <taxon>Philodinida</taxon>
        <taxon>Philodinidae</taxon>
        <taxon>Rotaria</taxon>
    </lineage>
</organism>
<sequence>MSINSIENLSDELFYEIFDYLNGCEIDNAFSNLNYRFHQLINSSSLLFKIRLGYYSRANEIFMNNYKRILLLNKNQILSIHLWISENTNQIISLFNIDSSFNCLESLMFNSIEPDVLISVLPKLTCLSRLFSLTIGTWSIQNDLGDIYRLIFNLKKLKYIKFTSMDSNDYDIIISLPIVTNEQISSIEYLNINHACAFDELFAIISYTPQLRRLKFLNLTGRNVNIKGIKPIILSNLTYLSLYIYEISFDEFEIFIN</sequence>
<reference evidence="1" key="1">
    <citation type="submission" date="2021-02" db="EMBL/GenBank/DDBJ databases">
        <authorList>
            <person name="Nowell W R."/>
        </authorList>
    </citation>
    <scope>NUCLEOTIDE SEQUENCE</scope>
</reference>
<name>A0A815TL01_9BILA</name>
<evidence type="ECO:0000313" key="3">
    <source>
        <dbReference type="Proteomes" id="UP000663854"/>
    </source>
</evidence>
<dbReference type="AlphaFoldDB" id="A0A815TL01"/>
<dbReference type="EMBL" id="CAJNOH010010046">
    <property type="protein sequence ID" value="CAF1507466.1"/>
    <property type="molecule type" value="Genomic_DNA"/>
</dbReference>
<evidence type="ECO:0000313" key="4">
    <source>
        <dbReference type="Proteomes" id="UP000663870"/>
    </source>
</evidence>
<dbReference type="Gene3D" id="3.80.10.10">
    <property type="entry name" value="Ribonuclease Inhibitor"/>
    <property type="match status" value="1"/>
</dbReference>
<gene>
    <name evidence="2" type="ORF">JXQ802_LOCUS55505</name>
    <name evidence="1" type="ORF">PYM288_LOCUS38972</name>
</gene>
<evidence type="ECO:0008006" key="5">
    <source>
        <dbReference type="Google" id="ProtNLM"/>
    </source>
</evidence>